<evidence type="ECO:0000256" key="1">
    <source>
        <dbReference type="ARBA" id="ARBA00009108"/>
    </source>
</evidence>
<comment type="similarity">
    <text evidence="1">Belongs to the UPF0749 family.</text>
</comment>
<accession>A0A941HPV5</accession>
<keyword evidence="4" id="KW-1185">Reference proteome</keyword>
<feature type="coiled-coil region" evidence="2">
    <location>
        <begin position="40"/>
        <end position="74"/>
    </location>
</feature>
<evidence type="ECO:0000313" key="3">
    <source>
        <dbReference type="EMBL" id="MBR0575410.1"/>
    </source>
</evidence>
<dbReference type="PANTHER" id="PTHR37313:SF2">
    <property type="entry name" value="UPF0749 PROTEIN YLXX"/>
    <property type="match status" value="1"/>
</dbReference>
<dbReference type="Proteomes" id="UP000675379">
    <property type="component" value="Unassembled WGS sequence"/>
</dbReference>
<dbReference type="InterPro" id="IPR010273">
    <property type="entry name" value="DUF881"/>
</dbReference>
<reference evidence="3" key="1">
    <citation type="submission" date="2021-04" db="EMBL/GenBank/DDBJ databases">
        <title>Proteiniclasticum sedimins sp. nov., an obligate anaerobic bacterium isolated from anaerobic sludge.</title>
        <authorList>
            <person name="Liu J."/>
        </authorList>
    </citation>
    <scope>NUCLEOTIDE SEQUENCE</scope>
    <source>
        <strain evidence="3">BAD-10</strain>
    </source>
</reference>
<evidence type="ECO:0000256" key="2">
    <source>
        <dbReference type="SAM" id="Coils"/>
    </source>
</evidence>
<proteinExistence type="inferred from homology"/>
<keyword evidence="2" id="KW-0175">Coiled coil</keyword>
<dbReference type="RefSeq" id="WP_211799933.1">
    <property type="nucleotide sequence ID" value="NZ_JAGSCS010000003.1"/>
</dbReference>
<comment type="caution">
    <text evidence="3">The sequence shown here is derived from an EMBL/GenBank/DDBJ whole genome shotgun (WGS) entry which is preliminary data.</text>
</comment>
<evidence type="ECO:0000313" key="4">
    <source>
        <dbReference type="Proteomes" id="UP000675379"/>
    </source>
</evidence>
<name>A0A941HPV5_9CLOT</name>
<dbReference type="Pfam" id="PF05949">
    <property type="entry name" value="DUF881"/>
    <property type="match status" value="1"/>
</dbReference>
<dbReference type="AlphaFoldDB" id="A0A941HPV5"/>
<gene>
    <name evidence="3" type="ORF">KCG48_03550</name>
</gene>
<dbReference type="Gene3D" id="3.30.70.1880">
    <property type="entry name" value="Protein of unknown function DUF881"/>
    <property type="match status" value="1"/>
</dbReference>
<dbReference type="PANTHER" id="PTHR37313">
    <property type="entry name" value="UPF0749 PROTEIN RV1825"/>
    <property type="match status" value="1"/>
</dbReference>
<sequence length="239" mass="26958">MKKKTTQFVIALVFVILGFLLAYQYKQLKDPVRKLTVQETEDLLHEIELIQKEKENLKTENSKLQEDLKSYEEGMASESAINRTLKEELDKTRLILGLVDVKGPGLVITLSPTDPVLNPGTFEYLTDLELVYIINELKFAGAEAISINDQRLSLQAGIKSSANNSYILLSDFKISPKEAITIKAIGDKNKLYSAMSFNGAMDYNALIFYDIRFQPENELILQKIGNPLSTSFITEEETP</sequence>
<dbReference type="EMBL" id="JAGSCS010000003">
    <property type="protein sequence ID" value="MBR0575410.1"/>
    <property type="molecule type" value="Genomic_DNA"/>
</dbReference>
<organism evidence="3 4">
    <name type="scientific">Proteiniclasticum sediminis</name>
    <dbReference type="NCBI Taxonomy" id="2804028"/>
    <lineage>
        <taxon>Bacteria</taxon>
        <taxon>Bacillati</taxon>
        <taxon>Bacillota</taxon>
        <taxon>Clostridia</taxon>
        <taxon>Eubacteriales</taxon>
        <taxon>Clostridiaceae</taxon>
        <taxon>Proteiniclasticum</taxon>
    </lineage>
</organism>
<protein>
    <submittedName>
        <fullName evidence="3">DUF881 domain-containing protein</fullName>
    </submittedName>
</protein>